<evidence type="ECO:0000256" key="5">
    <source>
        <dbReference type="ARBA" id="ARBA00022917"/>
    </source>
</evidence>
<dbReference type="InterPro" id="IPR002312">
    <property type="entry name" value="Asp/Asn-tRNA-synth_IIb"/>
</dbReference>
<dbReference type="SUPFAM" id="SSF55261">
    <property type="entry name" value="GAD domain-like"/>
    <property type="match status" value="1"/>
</dbReference>
<feature type="binding site" evidence="7">
    <location>
        <position position="201"/>
    </location>
    <ligand>
        <name>L-aspartate</name>
        <dbReference type="ChEBI" id="CHEBI:29991"/>
    </ligand>
</feature>
<feature type="site" description="Important for tRNA non-discrimination" evidence="7">
    <location>
        <position position="109"/>
    </location>
</feature>
<organism evidence="10 11">
    <name type="scientific">Alienimonas chondri</name>
    <dbReference type="NCBI Taxonomy" id="2681879"/>
    <lineage>
        <taxon>Bacteria</taxon>
        <taxon>Pseudomonadati</taxon>
        <taxon>Planctomycetota</taxon>
        <taxon>Planctomycetia</taxon>
        <taxon>Planctomycetales</taxon>
        <taxon>Planctomycetaceae</taxon>
        <taxon>Alienimonas</taxon>
    </lineage>
</organism>
<evidence type="ECO:0000259" key="9">
    <source>
        <dbReference type="PROSITE" id="PS50862"/>
    </source>
</evidence>
<keyword evidence="4 7" id="KW-0067">ATP-binding</keyword>
<keyword evidence="3 7" id="KW-0547">Nucleotide-binding</keyword>
<dbReference type="Proteomes" id="UP000609651">
    <property type="component" value="Unassembled WGS sequence"/>
</dbReference>
<feature type="region of interest" description="Aspartate" evidence="7">
    <location>
        <begin position="225"/>
        <end position="228"/>
    </location>
</feature>
<feature type="binding site" evidence="7">
    <location>
        <begin position="247"/>
        <end position="249"/>
    </location>
    <ligand>
        <name>ATP</name>
        <dbReference type="ChEBI" id="CHEBI:30616"/>
    </ligand>
</feature>
<evidence type="ECO:0000256" key="3">
    <source>
        <dbReference type="ARBA" id="ARBA00022741"/>
    </source>
</evidence>
<feature type="binding site" evidence="7">
    <location>
        <position position="256"/>
    </location>
    <ligand>
        <name>ATP</name>
        <dbReference type="ChEBI" id="CHEBI:30616"/>
    </ligand>
</feature>
<evidence type="ECO:0000256" key="2">
    <source>
        <dbReference type="ARBA" id="ARBA00022598"/>
    </source>
</evidence>
<dbReference type="GO" id="GO:0004815">
    <property type="term" value="F:aspartate-tRNA ligase activity"/>
    <property type="evidence" value="ECO:0007669"/>
    <property type="project" value="UniProtKB-EC"/>
</dbReference>
<feature type="binding site" evidence="7">
    <location>
        <position position="479"/>
    </location>
    <ligand>
        <name>L-aspartate</name>
        <dbReference type="ChEBI" id="CHEBI:29991"/>
    </ligand>
</feature>
<dbReference type="SUPFAM" id="SSF55681">
    <property type="entry name" value="Class II aaRS and biotin synthetases"/>
    <property type="match status" value="1"/>
</dbReference>
<dbReference type="Gene3D" id="3.30.1360.30">
    <property type="entry name" value="GAD-like domain"/>
    <property type="match status" value="1"/>
</dbReference>
<dbReference type="Pfam" id="PF02938">
    <property type="entry name" value="GAD"/>
    <property type="match status" value="1"/>
</dbReference>
<dbReference type="InterPro" id="IPR029351">
    <property type="entry name" value="GAD_dom"/>
</dbReference>
<dbReference type="HAMAP" id="MF_00044">
    <property type="entry name" value="Asp_tRNA_synth_type1"/>
    <property type="match status" value="1"/>
</dbReference>
<comment type="catalytic activity">
    <reaction evidence="7">
        <text>tRNA(Asx) + L-aspartate + ATP = L-aspartyl-tRNA(Asx) + AMP + diphosphate</text>
        <dbReference type="Rhea" id="RHEA:18349"/>
        <dbReference type="Rhea" id="RHEA-COMP:9710"/>
        <dbReference type="Rhea" id="RHEA-COMP:9711"/>
        <dbReference type="ChEBI" id="CHEBI:29991"/>
        <dbReference type="ChEBI" id="CHEBI:30616"/>
        <dbReference type="ChEBI" id="CHEBI:33019"/>
        <dbReference type="ChEBI" id="CHEBI:78442"/>
        <dbReference type="ChEBI" id="CHEBI:78516"/>
        <dbReference type="ChEBI" id="CHEBI:456215"/>
        <dbReference type="EC" id="6.1.1.23"/>
    </reaction>
</comment>
<keyword evidence="2 7" id="KW-0436">Ligase</keyword>
<feature type="binding site" evidence="7">
    <location>
        <position position="247"/>
    </location>
    <ligand>
        <name>L-aspartate</name>
        <dbReference type="ChEBI" id="CHEBI:29991"/>
    </ligand>
</feature>
<dbReference type="InterPro" id="IPR004115">
    <property type="entry name" value="GAD-like_sf"/>
</dbReference>
<dbReference type="Pfam" id="PF01336">
    <property type="entry name" value="tRNA_anti-codon"/>
    <property type="match status" value="1"/>
</dbReference>
<keyword evidence="11" id="KW-1185">Reference proteome</keyword>
<feature type="site" description="Important for tRNA non-discrimination" evidence="7">
    <location>
        <position position="48"/>
    </location>
</feature>
<dbReference type="InterPro" id="IPR012340">
    <property type="entry name" value="NA-bd_OB-fold"/>
</dbReference>
<reference evidence="10 11" key="1">
    <citation type="journal article" date="2020" name="Syst. Appl. Microbiol.">
        <title>Alienimonas chondri sp. nov., a novel planctomycete isolated from the biofilm of the red alga Chondrus crispus.</title>
        <authorList>
            <person name="Vitorino I."/>
            <person name="Albuquerque L."/>
            <person name="Wiegand S."/>
            <person name="Kallscheuer N."/>
            <person name="da Costa M.S."/>
            <person name="Lobo-da-Cunha A."/>
            <person name="Jogler C."/>
            <person name="Lage O.M."/>
        </authorList>
    </citation>
    <scope>NUCLEOTIDE SEQUENCE [LARGE SCALE GENOMIC DNA]</scope>
    <source>
        <strain evidence="10 11">LzC2</strain>
    </source>
</reference>
<keyword evidence="5 7" id="KW-0648">Protein biosynthesis</keyword>
<dbReference type="Pfam" id="PF00152">
    <property type="entry name" value="tRNA-synt_2"/>
    <property type="match status" value="1"/>
</dbReference>
<dbReference type="EMBL" id="WTPX01000023">
    <property type="protein sequence ID" value="NNJ25019.1"/>
    <property type="molecule type" value="Genomic_DNA"/>
</dbReference>
<proteinExistence type="inferred from homology"/>
<gene>
    <name evidence="7 10" type="primary">aspS</name>
    <name evidence="10" type="ORF">LzC2_10810</name>
</gene>
<comment type="similarity">
    <text evidence="1 7">Belongs to the class-II aminoacyl-tRNA synthetase family. Type 1 subfamily.</text>
</comment>
<comment type="subcellular location">
    <subcellularLocation>
        <location evidence="7">Cytoplasm</location>
    </subcellularLocation>
</comment>
<dbReference type="InterPro" id="IPR004365">
    <property type="entry name" value="NA-bd_OB_tRNA"/>
</dbReference>
<dbReference type="CDD" id="cd00777">
    <property type="entry name" value="AspRS_core"/>
    <property type="match status" value="1"/>
</dbReference>
<dbReference type="InterPro" id="IPR047089">
    <property type="entry name" value="Asp-tRNA-ligase_1_N"/>
</dbReference>
<keyword evidence="7" id="KW-0963">Cytoplasm</keyword>
<dbReference type="InterPro" id="IPR004364">
    <property type="entry name" value="Aa-tRNA-synt_II"/>
</dbReference>
<dbReference type="PANTHER" id="PTHR22594">
    <property type="entry name" value="ASPARTYL/LYSYL-TRNA SYNTHETASE"/>
    <property type="match status" value="1"/>
</dbReference>
<dbReference type="RefSeq" id="WP_171184576.1">
    <property type="nucleotide sequence ID" value="NZ_WTPX01000023.1"/>
</dbReference>
<feature type="binding site" evidence="7">
    <location>
        <begin position="565"/>
        <end position="568"/>
    </location>
    <ligand>
        <name>ATP</name>
        <dbReference type="ChEBI" id="CHEBI:30616"/>
    </ligand>
</feature>
<dbReference type="CDD" id="cd04317">
    <property type="entry name" value="EcAspRS_like_N"/>
    <property type="match status" value="1"/>
</dbReference>
<dbReference type="EC" id="6.1.1.23" evidence="7"/>
<dbReference type="Gene3D" id="2.40.50.140">
    <property type="entry name" value="Nucleic acid-binding proteins"/>
    <property type="match status" value="1"/>
</dbReference>
<evidence type="ECO:0000256" key="8">
    <source>
        <dbReference type="SAM" id="MobiDB-lite"/>
    </source>
</evidence>
<dbReference type="PROSITE" id="PS50862">
    <property type="entry name" value="AA_TRNA_LIGASE_II"/>
    <property type="match status" value="1"/>
</dbReference>
<dbReference type="InterPro" id="IPR047090">
    <property type="entry name" value="AspRS_core"/>
</dbReference>
<evidence type="ECO:0000256" key="1">
    <source>
        <dbReference type="ARBA" id="ARBA00006303"/>
    </source>
</evidence>
<dbReference type="InterPro" id="IPR006195">
    <property type="entry name" value="aa-tRNA-synth_II"/>
</dbReference>
<sequence>MPGPSSTSSRSTSTLSTSLRTHTCGELREEHVGQTVTLCGWVAKYRDHGGVVFIDLRDRYGLTQLVFDPDAGEKLSGDGLNAATHELARGLRGEDVVKVTGTVHARGEGLVNPKLSTGAIEMRASGLTVLNKAVTPPFEPGADQLPGEELRLKYRYLDLRRPALQKIMELRHRLSKVTRDYFDEHGFLEVETPILGRSTPEGARDYLVPSRVHPGEFYALPQSPQLYKQILMVGGTDRYFQIARCFRDEDLRSDRQPEFSQIDIEMSFVGREDVLNAIDGLIAAFSTELLGKEISLPLPRLTHAEALDRFGSDKPDTRFGLELKDISDVAAACEFGVFNKTTASGGKVRGLCAPDAAAKYSRKDLDGLTAFVGEWGARGLAWFRVIEEDGAVKLQAPTAKFFTAEQQTQIIERLSAKPGDLLLFVADKPSVVNAALANLRNRLGKELELYDPAELAALWVLEFPLVTRNEEENRWEAEHHPFCAVHPDDEEKLKSDPGAVRAESYDLVCNGYEAASGSVRIHDPGVQQAVFDLIGMDAEEAERRFGFLLDALKYGAPPHAGIALGLDRWVMILAQLDNIRDVIAFPKTQKAADLMTGAPGEVDGKQLEELHIRTVAPPK</sequence>
<feature type="region of interest" description="Disordered" evidence="8">
    <location>
        <begin position="1"/>
        <end position="22"/>
    </location>
</feature>
<feature type="binding site" evidence="7">
    <location>
        <position position="513"/>
    </location>
    <ligand>
        <name>ATP</name>
        <dbReference type="ChEBI" id="CHEBI:30616"/>
    </ligand>
</feature>
<dbReference type="NCBIfam" id="NF001750">
    <property type="entry name" value="PRK00476.1"/>
    <property type="match status" value="1"/>
</dbReference>
<evidence type="ECO:0000256" key="7">
    <source>
        <dbReference type="HAMAP-Rule" id="MF_00044"/>
    </source>
</evidence>
<dbReference type="Gene3D" id="3.30.930.10">
    <property type="entry name" value="Bira Bifunctional Protein, Domain 2"/>
    <property type="match status" value="1"/>
</dbReference>
<feature type="compositionally biased region" description="Low complexity" evidence="8">
    <location>
        <begin position="1"/>
        <end position="21"/>
    </location>
</feature>
<evidence type="ECO:0000313" key="10">
    <source>
        <dbReference type="EMBL" id="NNJ25019.1"/>
    </source>
</evidence>
<protein>
    <recommendedName>
        <fullName evidence="7">Aspartate--tRNA(Asp/Asn) ligase</fullName>
        <ecNumber evidence="7">6.1.1.23</ecNumber>
    </recommendedName>
    <alternativeName>
        <fullName evidence="7">Aspartyl-tRNA synthetase</fullName>
        <shortName evidence="7">AspRS</shortName>
    </alternativeName>
    <alternativeName>
        <fullName evidence="7">Non-discriminating aspartyl-tRNA synthetase</fullName>
        <shortName evidence="7">ND-AspRS</shortName>
    </alternativeName>
</protein>
<keyword evidence="6 7" id="KW-0030">Aminoacyl-tRNA synthetase</keyword>
<dbReference type="InterPro" id="IPR004524">
    <property type="entry name" value="Asp-tRNA-ligase_1"/>
</dbReference>
<evidence type="ECO:0000256" key="6">
    <source>
        <dbReference type="ARBA" id="ARBA00023146"/>
    </source>
</evidence>
<dbReference type="PANTHER" id="PTHR22594:SF5">
    <property type="entry name" value="ASPARTATE--TRNA LIGASE, MITOCHONDRIAL"/>
    <property type="match status" value="1"/>
</dbReference>
<comment type="caution">
    <text evidence="10">The sequence shown here is derived from an EMBL/GenBank/DDBJ whole genome shotgun (WGS) entry which is preliminary data.</text>
</comment>
<dbReference type="SUPFAM" id="SSF50249">
    <property type="entry name" value="Nucleic acid-binding proteins"/>
    <property type="match status" value="1"/>
</dbReference>
<dbReference type="PRINTS" id="PR01042">
    <property type="entry name" value="TRNASYNTHASP"/>
</dbReference>
<name>A0ABX1VAD5_9PLAN</name>
<evidence type="ECO:0000313" key="11">
    <source>
        <dbReference type="Proteomes" id="UP000609651"/>
    </source>
</evidence>
<comment type="subunit">
    <text evidence="7">Homodimer.</text>
</comment>
<feature type="binding site" evidence="7">
    <location>
        <position position="520"/>
    </location>
    <ligand>
        <name>L-aspartate</name>
        <dbReference type="ChEBI" id="CHEBI:29991"/>
    </ligand>
</feature>
<evidence type="ECO:0000256" key="4">
    <source>
        <dbReference type="ARBA" id="ARBA00022840"/>
    </source>
</evidence>
<accession>A0ABX1VAD5</accession>
<feature type="domain" description="Aminoacyl-transfer RNA synthetases class-II family profile" evidence="9">
    <location>
        <begin position="168"/>
        <end position="599"/>
    </location>
</feature>
<dbReference type="InterPro" id="IPR045864">
    <property type="entry name" value="aa-tRNA-synth_II/BPL/LPL"/>
</dbReference>
<dbReference type="NCBIfam" id="TIGR00459">
    <property type="entry name" value="aspS_bact"/>
    <property type="match status" value="1"/>
</dbReference>
<comment type="function">
    <text evidence="7">Aspartyl-tRNA synthetase with relaxed tRNA specificity since it is able to aspartylate not only its cognate tRNA(Asp) but also tRNA(Asn). Reaction proceeds in two steps: L-aspartate is first activated by ATP to form Asp-AMP and then transferred to the acceptor end of tRNA(Asp/Asn).</text>
</comment>